<proteinExistence type="predicted"/>
<dbReference type="Pfam" id="PF07238">
    <property type="entry name" value="PilZ"/>
    <property type="match status" value="1"/>
</dbReference>
<dbReference type="AlphaFoldDB" id="A0A3S4YSS5"/>
<organism evidence="2 3">
    <name type="scientific">Neisseria weaveri</name>
    <dbReference type="NCBI Taxonomy" id="28091"/>
    <lineage>
        <taxon>Bacteria</taxon>
        <taxon>Pseudomonadati</taxon>
        <taxon>Pseudomonadota</taxon>
        <taxon>Betaproteobacteria</taxon>
        <taxon>Neisseriales</taxon>
        <taxon>Neisseriaceae</taxon>
        <taxon>Neisseria</taxon>
    </lineage>
</organism>
<gene>
    <name evidence="2" type="ORF">NCTC12742_01744</name>
</gene>
<dbReference type="Proteomes" id="UP000272771">
    <property type="component" value="Chromosome"/>
</dbReference>
<dbReference type="RefSeq" id="WP_004283695.1">
    <property type="nucleotide sequence ID" value="NZ_CAUJRG010000005.1"/>
</dbReference>
<name>A0A3S4YSS5_9NEIS</name>
<dbReference type="KEGG" id="nwe:SAMEA3174300_0301"/>
<keyword evidence="3" id="KW-1185">Reference proteome</keyword>
<feature type="domain" description="PilZ" evidence="1">
    <location>
        <begin position="18"/>
        <end position="91"/>
    </location>
</feature>
<accession>A0A3S4YSS5</accession>
<dbReference type="GO" id="GO:0035438">
    <property type="term" value="F:cyclic-di-GMP binding"/>
    <property type="evidence" value="ECO:0007669"/>
    <property type="project" value="InterPro"/>
</dbReference>
<reference evidence="2 3" key="1">
    <citation type="submission" date="2018-12" db="EMBL/GenBank/DDBJ databases">
        <authorList>
            <consortium name="Pathogen Informatics"/>
        </authorList>
    </citation>
    <scope>NUCLEOTIDE SEQUENCE [LARGE SCALE GENOMIC DNA]</scope>
    <source>
        <strain evidence="2 3">NCTC12742</strain>
    </source>
</reference>
<dbReference type="InterPro" id="IPR009875">
    <property type="entry name" value="PilZ_domain"/>
</dbReference>
<dbReference type="OrthoDB" id="5296245at2"/>
<evidence type="ECO:0000313" key="3">
    <source>
        <dbReference type="Proteomes" id="UP000272771"/>
    </source>
</evidence>
<dbReference type="EMBL" id="LR134533">
    <property type="protein sequence ID" value="VEJ51837.1"/>
    <property type="molecule type" value="Genomic_DNA"/>
</dbReference>
<evidence type="ECO:0000259" key="1">
    <source>
        <dbReference type="Pfam" id="PF07238"/>
    </source>
</evidence>
<evidence type="ECO:0000313" key="2">
    <source>
        <dbReference type="EMBL" id="VEJ51837.1"/>
    </source>
</evidence>
<dbReference type="STRING" id="28091.SAMEA3174300_00301"/>
<sequence>MDTLTNLPGKMMNLQIKDKTMLYNSYMPFLEHGGIFIPTEDIFSLNDEVLLVLELPNQAGKKFLRTNVAWINLARTSANRPKGVGLAFGTDAICIQTKNAIENELGNLLKSDKATFTL</sequence>
<dbReference type="Gene3D" id="2.40.10.220">
    <property type="entry name" value="predicted glycosyltransferase like domains"/>
    <property type="match status" value="1"/>
</dbReference>
<protein>
    <submittedName>
        <fullName evidence="2">Type 4 pilus biogenesis protein</fullName>
    </submittedName>
</protein>